<dbReference type="AlphaFoldDB" id="A0A932HZ82"/>
<keyword evidence="2 5" id="KW-0689">Ribosomal protein</keyword>
<dbReference type="HAMAP" id="MF_00291_B">
    <property type="entry name" value="Ribosomal_uS2_B"/>
    <property type="match status" value="1"/>
</dbReference>
<evidence type="ECO:0000256" key="6">
    <source>
        <dbReference type="RuleBase" id="RU003631"/>
    </source>
</evidence>
<dbReference type="PANTHER" id="PTHR12534">
    <property type="entry name" value="30S RIBOSOMAL PROTEIN S2 PROKARYOTIC AND ORGANELLAR"/>
    <property type="match status" value="1"/>
</dbReference>
<dbReference type="Pfam" id="PF00318">
    <property type="entry name" value="Ribosomal_S2"/>
    <property type="match status" value="1"/>
</dbReference>
<keyword evidence="3 5" id="KW-0687">Ribonucleoprotein</keyword>
<gene>
    <name evidence="5 7" type="primary">rpsB</name>
    <name evidence="7" type="ORF">HYZ11_06185</name>
</gene>
<dbReference type="SUPFAM" id="SSF52313">
    <property type="entry name" value="Ribosomal protein S2"/>
    <property type="match status" value="1"/>
</dbReference>
<dbReference type="PRINTS" id="PR00395">
    <property type="entry name" value="RIBOSOMALS2"/>
</dbReference>
<evidence type="ECO:0000256" key="5">
    <source>
        <dbReference type="HAMAP-Rule" id="MF_00291"/>
    </source>
</evidence>
<accession>A0A932HZ82</accession>
<dbReference type="Gene3D" id="3.40.50.10490">
    <property type="entry name" value="Glucose-6-phosphate isomerase like protein, domain 1"/>
    <property type="match status" value="1"/>
</dbReference>
<dbReference type="Gene3D" id="1.10.287.610">
    <property type="entry name" value="Helix hairpin bin"/>
    <property type="match status" value="1"/>
</dbReference>
<dbReference type="GO" id="GO:0022627">
    <property type="term" value="C:cytosolic small ribosomal subunit"/>
    <property type="evidence" value="ECO:0007669"/>
    <property type="project" value="TreeGrafter"/>
</dbReference>
<dbReference type="InterPro" id="IPR023591">
    <property type="entry name" value="Ribosomal_uS2_flav_dom_sf"/>
</dbReference>
<evidence type="ECO:0000313" key="8">
    <source>
        <dbReference type="Proteomes" id="UP000782312"/>
    </source>
</evidence>
<name>A0A932HZ82_UNCTE</name>
<proteinExistence type="inferred from homology"/>
<dbReference type="GO" id="GO:0003735">
    <property type="term" value="F:structural constituent of ribosome"/>
    <property type="evidence" value="ECO:0007669"/>
    <property type="project" value="InterPro"/>
</dbReference>
<evidence type="ECO:0000256" key="3">
    <source>
        <dbReference type="ARBA" id="ARBA00023274"/>
    </source>
</evidence>
<dbReference type="CDD" id="cd01425">
    <property type="entry name" value="RPS2"/>
    <property type="match status" value="1"/>
</dbReference>
<comment type="caution">
    <text evidence="7">The sequence shown here is derived from an EMBL/GenBank/DDBJ whole genome shotgun (WGS) entry which is preliminary data.</text>
</comment>
<sequence>MTPISLRELLEVGAHFGHQTTRWNPRMRPYIFGARNGIYIIDLQKSVRLFNQAREFMREVAAKGGKILFVGTKQQAQDIVAEEAGGIGMPYVTKRWLGGTLTNFATIKKSIARLVDLDVMKADGTFDLLAKKESVRREKDRQRLEKFLGGIKNMERLPQAMFVVDAGHEQIAVREARKLGIPVIALVDTNSDPEGIDYVLPGNDDALRSIRYFLSRSAEAIGEGATLRKEGGIAEVEAVMASGDKVAAEIMAAAQKQPQPAGEGGKGEA</sequence>
<evidence type="ECO:0000256" key="2">
    <source>
        <dbReference type="ARBA" id="ARBA00022980"/>
    </source>
</evidence>
<evidence type="ECO:0000256" key="1">
    <source>
        <dbReference type="ARBA" id="ARBA00006242"/>
    </source>
</evidence>
<comment type="similarity">
    <text evidence="1 5 6">Belongs to the universal ribosomal protein uS2 family.</text>
</comment>
<reference evidence="7" key="1">
    <citation type="submission" date="2020-07" db="EMBL/GenBank/DDBJ databases">
        <title>Huge and variable diversity of episymbiotic CPR bacteria and DPANN archaea in groundwater ecosystems.</title>
        <authorList>
            <person name="He C.Y."/>
            <person name="Keren R."/>
            <person name="Whittaker M."/>
            <person name="Farag I.F."/>
            <person name="Doudna J."/>
            <person name="Cate J.H.D."/>
            <person name="Banfield J.F."/>
        </authorList>
    </citation>
    <scope>NUCLEOTIDE SEQUENCE</scope>
    <source>
        <strain evidence="7">NC_groundwater_763_Ag_S-0.2um_68_21</strain>
    </source>
</reference>
<protein>
    <recommendedName>
        <fullName evidence="4 5">Small ribosomal subunit protein uS2</fullName>
    </recommendedName>
</protein>
<dbReference type="EMBL" id="JACPUR010000016">
    <property type="protein sequence ID" value="MBI3127173.1"/>
    <property type="molecule type" value="Genomic_DNA"/>
</dbReference>
<dbReference type="GO" id="GO:0006412">
    <property type="term" value="P:translation"/>
    <property type="evidence" value="ECO:0007669"/>
    <property type="project" value="UniProtKB-UniRule"/>
</dbReference>
<dbReference type="InterPro" id="IPR018130">
    <property type="entry name" value="Ribosomal_uS2_CS"/>
</dbReference>
<dbReference type="NCBIfam" id="TIGR01011">
    <property type="entry name" value="rpsB_bact"/>
    <property type="match status" value="1"/>
</dbReference>
<dbReference type="InterPro" id="IPR001865">
    <property type="entry name" value="Ribosomal_uS2"/>
</dbReference>
<dbReference type="Proteomes" id="UP000782312">
    <property type="component" value="Unassembled WGS sequence"/>
</dbReference>
<dbReference type="PROSITE" id="PS00963">
    <property type="entry name" value="RIBOSOMAL_S2_2"/>
    <property type="match status" value="1"/>
</dbReference>
<dbReference type="FunFam" id="1.10.287.610:FF:000001">
    <property type="entry name" value="30S ribosomal protein S2"/>
    <property type="match status" value="1"/>
</dbReference>
<dbReference type="PANTHER" id="PTHR12534:SF0">
    <property type="entry name" value="SMALL RIBOSOMAL SUBUNIT PROTEIN US2M"/>
    <property type="match status" value="1"/>
</dbReference>
<dbReference type="InterPro" id="IPR005706">
    <property type="entry name" value="Ribosomal_uS2_bac/mit/plastid"/>
</dbReference>
<evidence type="ECO:0000313" key="7">
    <source>
        <dbReference type="EMBL" id="MBI3127173.1"/>
    </source>
</evidence>
<evidence type="ECO:0000256" key="4">
    <source>
        <dbReference type="ARBA" id="ARBA00035256"/>
    </source>
</evidence>
<organism evidence="7 8">
    <name type="scientific">Tectimicrobiota bacterium</name>
    <dbReference type="NCBI Taxonomy" id="2528274"/>
    <lineage>
        <taxon>Bacteria</taxon>
        <taxon>Pseudomonadati</taxon>
        <taxon>Nitrospinota/Tectimicrobiota group</taxon>
        <taxon>Candidatus Tectimicrobiota</taxon>
    </lineage>
</organism>